<comment type="subcellular location">
    <subcellularLocation>
        <location evidence="1">Cell envelope</location>
    </subcellularLocation>
</comment>
<organism evidence="6">
    <name type="scientific">Streptomyces sp. NBC_00119</name>
    <dbReference type="NCBI Taxonomy" id="2975659"/>
    <lineage>
        <taxon>Bacteria</taxon>
        <taxon>Bacillati</taxon>
        <taxon>Actinomycetota</taxon>
        <taxon>Actinomycetes</taxon>
        <taxon>Kitasatosporales</taxon>
        <taxon>Streptomycetaceae</taxon>
        <taxon>Streptomyces</taxon>
    </lineage>
</organism>
<dbReference type="InterPro" id="IPR006311">
    <property type="entry name" value="TAT_signal"/>
</dbReference>
<dbReference type="InterPro" id="IPR050490">
    <property type="entry name" value="Bact_solute-bd_prot1"/>
</dbReference>
<proteinExistence type="inferred from homology"/>
<dbReference type="GO" id="GO:0030313">
    <property type="term" value="C:cell envelope"/>
    <property type="evidence" value="ECO:0007669"/>
    <property type="project" value="UniProtKB-SubCell"/>
</dbReference>
<evidence type="ECO:0000256" key="5">
    <source>
        <dbReference type="SAM" id="SignalP"/>
    </source>
</evidence>
<evidence type="ECO:0000313" key="6">
    <source>
        <dbReference type="EMBL" id="WTS17766.1"/>
    </source>
</evidence>
<name>A0AAU1UKK9_9ACTN</name>
<evidence type="ECO:0000256" key="2">
    <source>
        <dbReference type="ARBA" id="ARBA00008520"/>
    </source>
</evidence>
<keyword evidence="3" id="KW-0813">Transport</keyword>
<dbReference type="EMBL" id="CP108195">
    <property type="protein sequence ID" value="WTS17766.1"/>
    <property type="molecule type" value="Genomic_DNA"/>
</dbReference>
<dbReference type="PANTHER" id="PTHR43649">
    <property type="entry name" value="ARABINOSE-BINDING PROTEIN-RELATED"/>
    <property type="match status" value="1"/>
</dbReference>
<keyword evidence="4 5" id="KW-0732">Signal</keyword>
<evidence type="ECO:0000256" key="4">
    <source>
        <dbReference type="ARBA" id="ARBA00022729"/>
    </source>
</evidence>
<dbReference type="PANTHER" id="PTHR43649:SF31">
    <property type="entry name" value="SN-GLYCEROL-3-PHOSPHATE-BINDING PERIPLASMIC PROTEIN UGPB"/>
    <property type="match status" value="1"/>
</dbReference>
<dbReference type="InterPro" id="IPR006059">
    <property type="entry name" value="SBP"/>
</dbReference>
<accession>A0AAU1UKK9</accession>
<dbReference type="Gene3D" id="3.40.190.10">
    <property type="entry name" value="Periplasmic binding protein-like II"/>
    <property type="match status" value="1"/>
</dbReference>
<feature type="signal peptide" evidence="5">
    <location>
        <begin position="1"/>
        <end position="35"/>
    </location>
</feature>
<dbReference type="AlphaFoldDB" id="A0AAU1UKK9"/>
<gene>
    <name evidence="6" type="ORF">OHU69_46160</name>
</gene>
<feature type="chain" id="PRO_5043681701" evidence="5">
    <location>
        <begin position="36"/>
        <end position="560"/>
    </location>
</feature>
<dbReference type="Pfam" id="PF13416">
    <property type="entry name" value="SBP_bac_8"/>
    <property type="match status" value="1"/>
</dbReference>
<evidence type="ECO:0000256" key="1">
    <source>
        <dbReference type="ARBA" id="ARBA00004196"/>
    </source>
</evidence>
<evidence type="ECO:0000256" key="3">
    <source>
        <dbReference type="ARBA" id="ARBA00022448"/>
    </source>
</evidence>
<dbReference type="SUPFAM" id="SSF53850">
    <property type="entry name" value="Periplasmic binding protein-like II"/>
    <property type="match status" value="1"/>
</dbReference>
<dbReference type="PROSITE" id="PS51318">
    <property type="entry name" value="TAT"/>
    <property type="match status" value="1"/>
</dbReference>
<sequence>MTPNSPSASAPSRRSFLASTAVAAAAVAGGMPLLAACGGSAESGEGATSGKSAKKLLPTFAARSIVTPDIASKNGSCVGFTSKVDLDKLATSVPKKLGTGAQVKIMAPFWGPPPKSDCEYYTALNKASGVQVSWQNQDGNTYGEKIGAVLASSSLPDVMIVPGWELSGKIPSALVAKMADLGPYLAGDKVKKYPNLAAVPQDAWRRGIFGGKLRGIPYPYSYLPNIAPFYRKDLFGKKGWEPPKSAQEFLDLAKEMTSKKAGVYGCDDMKWSSFNIFGSLGGSEKALGWKLDGDKLVKRLETDEYLEALEWTRKLYAAGVVHPDAKAQTGDGFLRFTSGKVMMCNGDIAYWYGKTAEMQGSKAYPDFEMAAMDIFGADGGDPTLYAGTPANVWAFLRKNAPKEIVENALAAANYAAAPVGTKEHMLAYYGEEGTHFTITDGVPKKTEKGNAQALNTWQMLSGPAPFFAYPDLPDVTRAMVEWQQRMGAFVTKTPFYGMTIVEPSRYANLEDKFEQLEDDYVRGNKKLSDVQQAISSWKSGGGDKLRDWYKKLLDENGSAS</sequence>
<protein>
    <submittedName>
        <fullName evidence="6">Extracellular solute-binding protein</fullName>
    </submittedName>
</protein>
<comment type="similarity">
    <text evidence="2">Belongs to the bacterial solute-binding protein 1 family.</text>
</comment>
<reference evidence="6" key="1">
    <citation type="submission" date="2022-10" db="EMBL/GenBank/DDBJ databases">
        <title>The complete genomes of actinobacterial strains from the NBC collection.</title>
        <authorList>
            <person name="Joergensen T.S."/>
            <person name="Alvarez Arevalo M."/>
            <person name="Sterndorff E.B."/>
            <person name="Faurdal D."/>
            <person name="Vuksanovic O."/>
            <person name="Mourched A.-S."/>
            <person name="Charusanti P."/>
            <person name="Shaw S."/>
            <person name="Blin K."/>
            <person name="Weber T."/>
        </authorList>
    </citation>
    <scope>NUCLEOTIDE SEQUENCE</scope>
    <source>
        <strain evidence="6">NBC_00119</strain>
    </source>
</reference>